<evidence type="ECO:0000313" key="1">
    <source>
        <dbReference type="EMBL" id="KAG5651134.1"/>
    </source>
</evidence>
<name>A0A9P7KIQ0_9AGAR</name>
<reference evidence="1" key="2">
    <citation type="submission" date="2021-10" db="EMBL/GenBank/DDBJ databases">
        <title>Phylogenomics reveals ancestral predisposition of the termite-cultivated fungus Termitomyces towards a domesticated lifestyle.</title>
        <authorList>
            <person name="Auxier B."/>
            <person name="Grum-Grzhimaylo A."/>
            <person name="Cardenas M.E."/>
            <person name="Lodge J.D."/>
            <person name="Laessoe T."/>
            <person name="Pedersen O."/>
            <person name="Smith M.E."/>
            <person name="Kuyper T.W."/>
            <person name="Franco-Molano E.A."/>
            <person name="Baroni T.J."/>
            <person name="Aanen D.K."/>
        </authorList>
    </citation>
    <scope>NUCLEOTIDE SEQUENCE</scope>
    <source>
        <strain evidence="1">D49</strain>
    </source>
</reference>
<evidence type="ECO:0000313" key="2">
    <source>
        <dbReference type="Proteomes" id="UP000717328"/>
    </source>
</evidence>
<dbReference type="EMBL" id="JABCKI010000292">
    <property type="protein sequence ID" value="KAG5651134.1"/>
    <property type="molecule type" value="Genomic_DNA"/>
</dbReference>
<proteinExistence type="predicted"/>
<gene>
    <name evidence="1" type="ORF">H0H81_009745</name>
</gene>
<dbReference type="AlphaFoldDB" id="A0A9P7KIQ0"/>
<protein>
    <submittedName>
        <fullName evidence="1">Uncharacterized protein</fullName>
    </submittedName>
</protein>
<keyword evidence="2" id="KW-1185">Reference proteome</keyword>
<comment type="caution">
    <text evidence="1">The sequence shown here is derived from an EMBL/GenBank/DDBJ whole genome shotgun (WGS) entry which is preliminary data.</text>
</comment>
<dbReference type="Proteomes" id="UP000717328">
    <property type="component" value="Unassembled WGS sequence"/>
</dbReference>
<sequence>MPSYSCARYHGMPLDLDQPRGRAPLLSRFAPPHCAPPLPCERRRPRTLSSAQRLVIFTRATTIPDLTNTRLSEIKDDPAFQDLLLQLASFTRIGGEVPWVSAPTVFEDVAASSEQTKTIGWMDGTSQRQKEIWDEVAEHVRGDLEAIRVHYKDKGLSSDARRGETRRERASRPPKMYFSVLQNFFWDWPVDEDKAVREDSRRGRH</sequence>
<accession>A0A9P7KIQ0</accession>
<reference evidence="1" key="1">
    <citation type="submission" date="2021-02" db="EMBL/GenBank/DDBJ databases">
        <authorList>
            <person name="Nieuwenhuis M."/>
            <person name="Van De Peppel L.J.J."/>
        </authorList>
    </citation>
    <scope>NUCLEOTIDE SEQUENCE</scope>
    <source>
        <strain evidence="1">D49</strain>
    </source>
</reference>
<organism evidence="1 2">
    <name type="scientific">Sphagnurus paluster</name>
    <dbReference type="NCBI Taxonomy" id="117069"/>
    <lineage>
        <taxon>Eukaryota</taxon>
        <taxon>Fungi</taxon>
        <taxon>Dikarya</taxon>
        <taxon>Basidiomycota</taxon>
        <taxon>Agaricomycotina</taxon>
        <taxon>Agaricomycetes</taxon>
        <taxon>Agaricomycetidae</taxon>
        <taxon>Agaricales</taxon>
        <taxon>Tricholomatineae</taxon>
        <taxon>Lyophyllaceae</taxon>
        <taxon>Sphagnurus</taxon>
    </lineage>
</organism>